<keyword evidence="6 9" id="KW-0862">Zinc</keyword>
<comment type="pathway">
    <text evidence="1 9">Purine metabolism; 7-cyano-7-deazaguanine biosynthesis.</text>
</comment>
<dbReference type="UniPathway" id="UPA00391"/>
<accession>A0A017SZA8</accession>
<dbReference type="RefSeq" id="WP_044247793.1">
    <property type="nucleotide sequence ID" value="NZ_ASRX01000062.1"/>
</dbReference>
<dbReference type="PANTHER" id="PTHR12589:SF7">
    <property type="entry name" value="6-PYRUVOYL TETRAHYDROBIOPTERIN SYNTHASE"/>
    <property type="match status" value="1"/>
</dbReference>
<evidence type="ECO:0000256" key="9">
    <source>
        <dbReference type="PIRNR" id="PIRNR006113"/>
    </source>
</evidence>
<dbReference type="GO" id="GO:0008616">
    <property type="term" value="P:tRNA queuosine(34) biosynthetic process"/>
    <property type="evidence" value="ECO:0007669"/>
    <property type="project" value="UniProtKB-KW"/>
</dbReference>
<evidence type="ECO:0000256" key="6">
    <source>
        <dbReference type="ARBA" id="ARBA00022833"/>
    </source>
</evidence>
<comment type="similarity">
    <text evidence="2 9">Belongs to the PTPS family. QueD subfamily.</text>
</comment>
<evidence type="ECO:0000313" key="13">
    <source>
        <dbReference type="Proteomes" id="UP000019678"/>
    </source>
</evidence>
<comment type="cofactor">
    <cofactor evidence="9 11">
        <name>Zn(2+)</name>
        <dbReference type="ChEBI" id="CHEBI:29105"/>
    </cofactor>
    <text evidence="9 11">Binds 1 zinc ion per subunit.</text>
</comment>
<keyword evidence="4 9" id="KW-0479">Metal-binding</keyword>
<comment type="caution">
    <text evidence="12">The sequence shown here is derived from an EMBL/GenBank/DDBJ whole genome shotgun (WGS) entry which is preliminary data.</text>
</comment>
<dbReference type="GO" id="GO:0046872">
    <property type="term" value="F:metal ion binding"/>
    <property type="evidence" value="ECO:0007669"/>
    <property type="project" value="UniProtKB-KW"/>
</dbReference>
<evidence type="ECO:0000256" key="5">
    <source>
        <dbReference type="ARBA" id="ARBA00022785"/>
    </source>
</evidence>
<dbReference type="Proteomes" id="UP000019678">
    <property type="component" value="Unassembled WGS sequence"/>
</dbReference>
<dbReference type="InterPro" id="IPR038418">
    <property type="entry name" value="6-PTP_synth/QueD_sf"/>
</dbReference>
<feature type="binding site" evidence="11">
    <location>
        <position position="32"/>
    </location>
    <ligand>
        <name>Zn(2+)</name>
        <dbReference type="ChEBI" id="CHEBI:29105"/>
    </ligand>
</feature>
<sequence>MNTRLVHEFRFEAAHRLPKVPRGHRCERLHGHSFRVEIAIEGRVREETGWVIDFYDLEKAWAPLHEKLDHHYLNEVPGLENPTSEIIAHWIWEQLTPSLPGLCRVTVFETCEARCEYEGG</sequence>
<keyword evidence="7 9" id="KW-0456">Lyase</keyword>
<keyword evidence="13" id="KW-1185">Reference proteome</keyword>
<dbReference type="GO" id="GO:0070497">
    <property type="term" value="F:6-carboxytetrahydropterin synthase activity"/>
    <property type="evidence" value="ECO:0007669"/>
    <property type="project" value="UniProtKB-EC"/>
</dbReference>
<dbReference type="Gene3D" id="3.30.479.10">
    <property type="entry name" value="6-pyruvoyl tetrahydropterin synthase/QueD"/>
    <property type="match status" value="1"/>
</dbReference>
<feature type="active site" description="Proton acceptor" evidence="10">
    <location>
        <position position="26"/>
    </location>
</feature>
<evidence type="ECO:0000256" key="10">
    <source>
        <dbReference type="PIRSR" id="PIRSR006113-1"/>
    </source>
</evidence>
<dbReference type="PIRSF" id="PIRSF006113">
    <property type="entry name" value="PTP_synth"/>
    <property type="match status" value="1"/>
</dbReference>
<protein>
    <recommendedName>
        <fullName evidence="3 9">6-carboxy-5,6,7,8-tetrahydropterin synthase</fullName>
        <ecNumber evidence="9">4.-.-.-</ecNumber>
    </recommendedName>
</protein>
<evidence type="ECO:0000256" key="7">
    <source>
        <dbReference type="ARBA" id="ARBA00023239"/>
    </source>
</evidence>
<dbReference type="FunFam" id="3.30.479.10:FF:000001">
    <property type="entry name" value="6-carboxy-5,6,7,8-tetrahydropterin synthase"/>
    <property type="match status" value="1"/>
</dbReference>
<reference evidence="12 13" key="1">
    <citation type="submission" date="2013-05" db="EMBL/GenBank/DDBJ databases">
        <title>Genome assembly of Chondromyces apiculatus DSM 436.</title>
        <authorList>
            <person name="Sharma G."/>
            <person name="Khatri I."/>
            <person name="Kaur C."/>
            <person name="Mayilraj S."/>
            <person name="Subramanian S."/>
        </authorList>
    </citation>
    <scope>NUCLEOTIDE SEQUENCE [LARGE SCALE GENOMIC DNA]</scope>
    <source>
        <strain evidence="12 13">DSM 436</strain>
    </source>
</reference>
<dbReference type="NCBIfam" id="TIGR03367">
    <property type="entry name" value="queuosine_QueD"/>
    <property type="match status" value="1"/>
</dbReference>
<keyword evidence="5 9" id="KW-0671">Queuosine biosynthesis</keyword>
<dbReference type="EC" id="4.-.-.-" evidence="9"/>
<proteinExistence type="inferred from homology"/>
<dbReference type="OrthoDB" id="9804698at2"/>
<dbReference type="PANTHER" id="PTHR12589">
    <property type="entry name" value="PYRUVOYL TETRAHYDROBIOPTERIN SYNTHASE"/>
    <property type="match status" value="1"/>
</dbReference>
<organism evidence="12 13">
    <name type="scientific">Chondromyces apiculatus DSM 436</name>
    <dbReference type="NCBI Taxonomy" id="1192034"/>
    <lineage>
        <taxon>Bacteria</taxon>
        <taxon>Pseudomonadati</taxon>
        <taxon>Myxococcota</taxon>
        <taxon>Polyangia</taxon>
        <taxon>Polyangiales</taxon>
        <taxon>Polyangiaceae</taxon>
        <taxon>Chondromyces</taxon>
    </lineage>
</organism>
<dbReference type="InterPro" id="IPR007115">
    <property type="entry name" value="6-PTP_synth/QueD"/>
</dbReference>
<feature type="active site" description="Charge relay system" evidence="10">
    <location>
        <position position="109"/>
    </location>
</feature>
<dbReference type="EMBL" id="ASRX01000062">
    <property type="protein sequence ID" value="EYF02334.1"/>
    <property type="molecule type" value="Genomic_DNA"/>
</dbReference>
<evidence type="ECO:0000256" key="3">
    <source>
        <dbReference type="ARBA" id="ARBA00018141"/>
    </source>
</evidence>
<evidence type="ECO:0000256" key="2">
    <source>
        <dbReference type="ARBA" id="ARBA00008900"/>
    </source>
</evidence>
<evidence type="ECO:0000256" key="11">
    <source>
        <dbReference type="PIRSR" id="PIRSR006113-2"/>
    </source>
</evidence>
<name>A0A017SZA8_9BACT</name>
<dbReference type="Pfam" id="PF01242">
    <property type="entry name" value="PTPS"/>
    <property type="match status" value="1"/>
</dbReference>
<dbReference type="STRING" id="1192034.CAP_7263"/>
<evidence type="ECO:0000313" key="12">
    <source>
        <dbReference type="EMBL" id="EYF02334.1"/>
    </source>
</evidence>
<comment type="catalytic activity">
    <reaction evidence="8 9">
        <text>7,8-dihydroneopterin 3'-triphosphate + H2O = 6-carboxy-5,6,7,8-tetrahydropterin + triphosphate + acetaldehyde + 2 H(+)</text>
        <dbReference type="Rhea" id="RHEA:27966"/>
        <dbReference type="ChEBI" id="CHEBI:15343"/>
        <dbReference type="ChEBI" id="CHEBI:15377"/>
        <dbReference type="ChEBI" id="CHEBI:15378"/>
        <dbReference type="ChEBI" id="CHEBI:18036"/>
        <dbReference type="ChEBI" id="CHEBI:58462"/>
        <dbReference type="ChEBI" id="CHEBI:61032"/>
        <dbReference type="EC" id="4.1.2.50"/>
    </reaction>
</comment>
<evidence type="ECO:0000256" key="1">
    <source>
        <dbReference type="ARBA" id="ARBA00005061"/>
    </source>
</evidence>
<dbReference type="AlphaFoldDB" id="A0A017SZA8"/>
<gene>
    <name evidence="12" type="ORF">CAP_7263</name>
</gene>
<dbReference type="eggNOG" id="COG0720">
    <property type="taxonomic scope" value="Bacteria"/>
</dbReference>
<dbReference type="SUPFAM" id="SSF55620">
    <property type="entry name" value="Tetrahydrobiopterin biosynthesis enzymes-like"/>
    <property type="match status" value="1"/>
</dbReference>
<feature type="binding site" evidence="11">
    <location>
        <position position="30"/>
    </location>
    <ligand>
        <name>Zn(2+)</name>
        <dbReference type="ChEBI" id="CHEBI:29105"/>
    </ligand>
</feature>
<feature type="active site" description="Charge relay system" evidence="10">
    <location>
        <position position="70"/>
    </location>
</feature>
<evidence type="ECO:0000256" key="8">
    <source>
        <dbReference type="ARBA" id="ARBA00048807"/>
    </source>
</evidence>
<feature type="binding site" evidence="11">
    <location>
        <position position="15"/>
    </location>
    <ligand>
        <name>Zn(2+)</name>
        <dbReference type="ChEBI" id="CHEBI:29105"/>
    </ligand>
</feature>
<evidence type="ECO:0000256" key="4">
    <source>
        <dbReference type="ARBA" id="ARBA00022723"/>
    </source>
</evidence>